<dbReference type="PANTHER" id="PTHR46031:SF37">
    <property type="entry name" value="DRBM DOMAIN-CONTAINING PROTEIN"/>
    <property type="match status" value="1"/>
</dbReference>
<sequence>MPHLHKKLAQNAPQVIPADSQTQVTTAQPQLDAPTPAKPAVPLYKNILQQYTQREGLPLPVYQMSFHGELHCPQFQSTVVVNGESYASSKVFPTRKTAEMDAARMALLSLLHQEDDCSIDPEELNFCKSILKEYADKINAEIPDYKTETGDGLGFTSSLTFNGKQFVGDEGRNKKESQHLAARAVILSILDSDARGVISKIIKSKKKMLSPAKGKVNNPCYAQNVGKPAGIQTISNFNTSASKWNGPVAVNENIDKTVRQEPGSGNLSSVSAEPVSSVEASAMPNLEQLIVGWASSEKRKRKSKKAENRVGLDAQF</sequence>
<name>A0AAD8GMT2_9APIA</name>
<dbReference type="AlphaFoldDB" id="A0AAD8GMT2"/>
<feature type="domain" description="DRBM" evidence="5">
    <location>
        <begin position="43"/>
        <end position="112"/>
    </location>
</feature>
<dbReference type="Proteomes" id="UP001237642">
    <property type="component" value="Unassembled WGS sequence"/>
</dbReference>
<gene>
    <name evidence="6" type="ORF">POM88_054094</name>
</gene>
<dbReference type="Pfam" id="PF00035">
    <property type="entry name" value="dsrm"/>
    <property type="match status" value="2"/>
</dbReference>
<evidence type="ECO:0000256" key="1">
    <source>
        <dbReference type="ARBA" id="ARBA00022737"/>
    </source>
</evidence>
<accession>A0AAD8GMT2</accession>
<dbReference type="InterPro" id="IPR014720">
    <property type="entry name" value="dsRBD_dom"/>
</dbReference>
<dbReference type="PROSITE" id="PS50137">
    <property type="entry name" value="DS_RBD"/>
    <property type="match status" value="1"/>
</dbReference>
<keyword evidence="1" id="KW-0677">Repeat</keyword>
<evidence type="ECO:0000313" key="7">
    <source>
        <dbReference type="Proteomes" id="UP001237642"/>
    </source>
</evidence>
<dbReference type="SUPFAM" id="SSF54768">
    <property type="entry name" value="dsRNA-binding domain-like"/>
    <property type="match status" value="2"/>
</dbReference>
<evidence type="ECO:0000256" key="4">
    <source>
        <dbReference type="SAM" id="MobiDB-lite"/>
    </source>
</evidence>
<evidence type="ECO:0000313" key="6">
    <source>
        <dbReference type="EMBL" id="KAK1351635.1"/>
    </source>
</evidence>
<dbReference type="Gene3D" id="3.30.160.20">
    <property type="match status" value="2"/>
</dbReference>
<organism evidence="6 7">
    <name type="scientific">Heracleum sosnowskyi</name>
    <dbReference type="NCBI Taxonomy" id="360622"/>
    <lineage>
        <taxon>Eukaryota</taxon>
        <taxon>Viridiplantae</taxon>
        <taxon>Streptophyta</taxon>
        <taxon>Embryophyta</taxon>
        <taxon>Tracheophyta</taxon>
        <taxon>Spermatophyta</taxon>
        <taxon>Magnoliopsida</taxon>
        <taxon>eudicotyledons</taxon>
        <taxon>Gunneridae</taxon>
        <taxon>Pentapetalae</taxon>
        <taxon>asterids</taxon>
        <taxon>campanulids</taxon>
        <taxon>Apiales</taxon>
        <taxon>Apiaceae</taxon>
        <taxon>Apioideae</taxon>
        <taxon>apioid superclade</taxon>
        <taxon>Tordylieae</taxon>
        <taxon>Tordyliinae</taxon>
        <taxon>Heracleum</taxon>
    </lineage>
</organism>
<protein>
    <submittedName>
        <fullName evidence="6">Double-stranded RNA-binding protein 4</fullName>
    </submittedName>
</protein>
<feature type="compositionally biased region" description="Polar residues" evidence="4">
    <location>
        <begin position="19"/>
        <end position="29"/>
    </location>
</feature>
<proteinExistence type="predicted"/>
<feature type="region of interest" description="Disordered" evidence="4">
    <location>
        <begin position="1"/>
        <end position="37"/>
    </location>
</feature>
<keyword evidence="7" id="KW-1185">Reference proteome</keyword>
<keyword evidence="2 3" id="KW-0694">RNA-binding</keyword>
<dbReference type="GO" id="GO:0003723">
    <property type="term" value="F:RNA binding"/>
    <property type="evidence" value="ECO:0007669"/>
    <property type="project" value="UniProtKB-UniRule"/>
</dbReference>
<evidence type="ECO:0000256" key="2">
    <source>
        <dbReference type="ARBA" id="ARBA00022884"/>
    </source>
</evidence>
<dbReference type="SMART" id="SM00358">
    <property type="entry name" value="DSRM"/>
    <property type="match status" value="2"/>
</dbReference>
<reference evidence="6" key="1">
    <citation type="submission" date="2023-02" db="EMBL/GenBank/DDBJ databases">
        <title>Genome of toxic invasive species Heracleum sosnowskyi carries increased number of genes despite the absence of recent whole-genome duplications.</title>
        <authorList>
            <person name="Schelkunov M."/>
            <person name="Shtratnikova V."/>
            <person name="Makarenko M."/>
            <person name="Klepikova A."/>
            <person name="Omelchenko D."/>
            <person name="Novikova G."/>
            <person name="Obukhova E."/>
            <person name="Bogdanov V."/>
            <person name="Penin A."/>
            <person name="Logacheva M."/>
        </authorList>
    </citation>
    <scope>NUCLEOTIDE SEQUENCE</scope>
    <source>
        <strain evidence="6">Hsosn_3</strain>
        <tissue evidence="6">Leaf</tissue>
    </source>
</reference>
<feature type="region of interest" description="Disordered" evidence="4">
    <location>
        <begin position="297"/>
        <end position="316"/>
    </location>
</feature>
<evidence type="ECO:0000256" key="3">
    <source>
        <dbReference type="PROSITE-ProRule" id="PRU00266"/>
    </source>
</evidence>
<dbReference type="EMBL" id="JAUIZM010000028">
    <property type="protein sequence ID" value="KAK1351635.1"/>
    <property type="molecule type" value="Genomic_DNA"/>
</dbReference>
<dbReference type="PANTHER" id="PTHR46031">
    <property type="match status" value="1"/>
</dbReference>
<evidence type="ECO:0000259" key="5">
    <source>
        <dbReference type="PROSITE" id="PS50137"/>
    </source>
</evidence>
<reference evidence="6" key="2">
    <citation type="submission" date="2023-05" db="EMBL/GenBank/DDBJ databases">
        <authorList>
            <person name="Schelkunov M.I."/>
        </authorList>
    </citation>
    <scope>NUCLEOTIDE SEQUENCE</scope>
    <source>
        <strain evidence="6">Hsosn_3</strain>
        <tissue evidence="6">Leaf</tissue>
    </source>
</reference>
<comment type="caution">
    <text evidence="6">The sequence shown here is derived from an EMBL/GenBank/DDBJ whole genome shotgun (WGS) entry which is preliminary data.</text>
</comment>